<organism evidence="2 3">
    <name type="scientific">Fusarium vanettenii (strain ATCC MYA-4622 / CBS 123669 / FGSC 9596 / NRRL 45880 / 77-13-4)</name>
    <name type="common">Fusarium solani subsp. pisi</name>
    <dbReference type="NCBI Taxonomy" id="660122"/>
    <lineage>
        <taxon>Eukaryota</taxon>
        <taxon>Fungi</taxon>
        <taxon>Dikarya</taxon>
        <taxon>Ascomycota</taxon>
        <taxon>Pezizomycotina</taxon>
        <taxon>Sordariomycetes</taxon>
        <taxon>Hypocreomycetidae</taxon>
        <taxon>Hypocreales</taxon>
        <taxon>Nectriaceae</taxon>
        <taxon>Fusarium</taxon>
        <taxon>Fusarium solani species complex</taxon>
        <taxon>Fusarium vanettenii</taxon>
    </lineage>
</organism>
<evidence type="ECO:0000313" key="2">
    <source>
        <dbReference type="EMBL" id="EEU44889.1"/>
    </source>
</evidence>
<dbReference type="EMBL" id="GG698900">
    <property type="protein sequence ID" value="EEU44889.1"/>
    <property type="molecule type" value="Genomic_DNA"/>
</dbReference>
<feature type="compositionally biased region" description="Polar residues" evidence="1">
    <location>
        <begin position="12"/>
        <end position="24"/>
    </location>
</feature>
<feature type="region of interest" description="Disordered" evidence="1">
    <location>
        <begin position="98"/>
        <end position="134"/>
    </location>
</feature>
<dbReference type="Proteomes" id="UP000005206">
    <property type="component" value="Chromosome 9"/>
</dbReference>
<name>C7YUY3_FUSV7</name>
<evidence type="ECO:0000313" key="3">
    <source>
        <dbReference type="Proteomes" id="UP000005206"/>
    </source>
</evidence>
<sequence>MIEDGQMPVSGTRDQVLSPSPDSLAMNSISVAQLKASRSTTNDNNEALLRLHIPLAEHQQQKKRSDKAAETKTPAAAAAAAALMRRDHRLVHVALSGSLPAPASAPGKGTSVDTDLGDPAQGSAPSVEPTKKTDSMNEWLLVSESAGSSMLHPLETPSISLKNTVGLVSDKRASASRRGLELHSSSVRARTSICHLPMPSILSDPASPQNLRGRHPGQSSE</sequence>
<dbReference type="OrthoDB" id="10637852at2759"/>
<dbReference type="RefSeq" id="XP_003050602.1">
    <property type="nucleotide sequence ID" value="XM_003050556.1"/>
</dbReference>
<proteinExistence type="predicted"/>
<dbReference type="VEuPathDB" id="FungiDB:NECHADRAFT_85082"/>
<feature type="region of interest" description="Disordered" evidence="1">
    <location>
        <begin position="1"/>
        <end position="24"/>
    </location>
</feature>
<keyword evidence="3" id="KW-1185">Reference proteome</keyword>
<feature type="region of interest" description="Disordered" evidence="1">
    <location>
        <begin position="198"/>
        <end position="221"/>
    </location>
</feature>
<dbReference type="InParanoid" id="C7YUY3"/>
<reference evidence="2 3" key="1">
    <citation type="journal article" date="2009" name="PLoS Genet.">
        <title>The genome of Nectria haematococca: contribution of supernumerary chromosomes to gene expansion.</title>
        <authorList>
            <person name="Coleman J.J."/>
            <person name="Rounsley S.D."/>
            <person name="Rodriguez-Carres M."/>
            <person name="Kuo A."/>
            <person name="Wasmann C.C."/>
            <person name="Grimwood J."/>
            <person name="Schmutz J."/>
            <person name="Taga M."/>
            <person name="White G.J."/>
            <person name="Zhou S."/>
            <person name="Schwartz D.C."/>
            <person name="Freitag M."/>
            <person name="Ma L.J."/>
            <person name="Danchin E.G."/>
            <person name="Henrissat B."/>
            <person name="Coutinho P.M."/>
            <person name="Nelson D.R."/>
            <person name="Straney D."/>
            <person name="Napoli C.A."/>
            <person name="Barker B.M."/>
            <person name="Gribskov M."/>
            <person name="Rep M."/>
            <person name="Kroken S."/>
            <person name="Molnar I."/>
            <person name="Rensing C."/>
            <person name="Kennell J.C."/>
            <person name="Zamora J."/>
            <person name="Farman M.L."/>
            <person name="Selker E.U."/>
            <person name="Salamov A."/>
            <person name="Shapiro H."/>
            <person name="Pangilinan J."/>
            <person name="Lindquist E."/>
            <person name="Lamers C."/>
            <person name="Grigoriev I.V."/>
            <person name="Geiser D.M."/>
            <person name="Covert S.F."/>
            <person name="Temporini E."/>
            <person name="Vanetten H.D."/>
        </authorList>
    </citation>
    <scope>NUCLEOTIDE SEQUENCE [LARGE SCALE GENOMIC DNA]</scope>
    <source>
        <strain evidence="3">ATCC MYA-4622 / CBS 123669 / FGSC 9596 / NRRL 45880 / 77-13-4</strain>
    </source>
</reference>
<accession>C7YUY3</accession>
<evidence type="ECO:0000256" key="1">
    <source>
        <dbReference type="SAM" id="MobiDB-lite"/>
    </source>
</evidence>
<protein>
    <submittedName>
        <fullName evidence="2">Uncharacterized protein</fullName>
    </submittedName>
</protein>
<gene>
    <name evidence="2" type="ORF">NECHADRAFT_85082</name>
</gene>
<feature type="compositionally biased region" description="Low complexity" evidence="1">
    <location>
        <begin position="98"/>
        <end position="107"/>
    </location>
</feature>
<dbReference type="HOGENOM" id="CLU_1250981_0_0_1"/>
<dbReference type="AlphaFoldDB" id="C7YUY3"/>
<dbReference type="KEGG" id="nhe:NECHADRAFT_85082"/>
<dbReference type="GeneID" id="9674557"/>